<comment type="subcellular location">
    <subcellularLocation>
        <location evidence="5">Cytoplasm</location>
    </subcellularLocation>
</comment>
<dbReference type="GO" id="GO:0006400">
    <property type="term" value="P:tRNA modification"/>
    <property type="evidence" value="ECO:0007669"/>
    <property type="project" value="InterPro"/>
</dbReference>
<dbReference type="InterPro" id="IPR036511">
    <property type="entry name" value="TGT-like_sf"/>
</dbReference>
<keyword evidence="2 5" id="KW-0819">tRNA processing</keyword>
<keyword evidence="1 5" id="KW-0963">Cytoplasm</keyword>
<proteinExistence type="inferred from homology"/>
<dbReference type="Proteomes" id="UP000053259">
    <property type="component" value="Unassembled WGS sequence"/>
</dbReference>
<dbReference type="OrthoDB" id="27601at2759"/>
<feature type="binding site" evidence="5">
    <location>
        <position position="371"/>
    </location>
    <ligand>
        <name>Zn(2+)</name>
        <dbReference type="ChEBI" id="CHEBI:29105"/>
    </ligand>
</feature>
<dbReference type="SUPFAM" id="SSF51713">
    <property type="entry name" value="tRNA-guanine transglycosylase"/>
    <property type="match status" value="1"/>
</dbReference>
<protein>
    <recommendedName>
        <fullName evidence="5">Queuine tRNA-ribosyltransferase accessory subunit 2</fullName>
    </recommendedName>
    <alternativeName>
        <fullName evidence="5">Queuine tRNA-ribosyltransferase domain-containing protein 1</fullName>
    </alternativeName>
</protein>
<feature type="region of interest" description="Disordered" evidence="6">
    <location>
        <begin position="445"/>
        <end position="471"/>
    </location>
</feature>
<dbReference type="InterPro" id="IPR028592">
    <property type="entry name" value="QTRTD1"/>
</dbReference>
<evidence type="ECO:0000256" key="2">
    <source>
        <dbReference type="ARBA" id="ARBA00022694"/>
    </source>
</evidence>
<feature type="compositionally biased region" description="Basic and acidic residues" evidence="6">
    <location>
        <begin position="462"/>
        <end position="471"/>
    </location>
</feature>
<evidence type="ECO:0000256" key="6">
    <source>
        <dbReference type="SAM" id="MobiDB-lite"/>
    </source>
</evidence>
<dbReference type="InterPro" id="IPR050852">
    <property type="entry name" value="Queuine_tRNA-ribosyltrfase"/>
</dbReference>
<dbReference type="AlphaFoldDB" id="A0A0D2AJR0"/>
<evidence type="ECO:0000256" key="4">
    <source>
        <dbReference type="ARBA" id="ARBA00022833"/>
    </source>
</evidence>
<dbReference type="EMBL" id="KN847533">
    <property type="protein sequence ID" value="KIW07103.1"/>
    <property type="molecule type" value="Genomic_DNA"/>
</dbReference>
<comment type="subunit">
    <text evidence="5">Heterodimer of a catalytic subunit and an accessory subunit.</text>
</comment>
<comment type="similarity">
    <text evidence="5">Belongs to the queuine tRNA-ribosyltransferase family. QTRT2 subfamily.</text>
</comment>
<evidence type="ECO:0000313" key="8">
    <source>
        <dbReference type="EMBL" id="KIW07103.1"/>
    </source>
</evidence>
<dbReference type="RefSeq" id="XP_016216972.1">
    <property type="nucleotide sequence ID" value="XM_016354956.1"/>
</dbReference>
<gene>
    <name evidence="8" type="ORF">PV09_01981</name>
</gene>
<dbReference type="InParanoid" id="A0A0D2AJR0"/>
<sequence>MNVNAAEKLSPEPEEMLAFTVESALQRSGPRLGTLACKGRIPISTPNYIPTTSRGVVPHLSQDNIARHTKIQSMYFGLEDFIEKQPPLIPPIYEIPAPENGSRLRTFTAHAQDKVLILGPRRFPALESPLSNADKKLAICTSVGFRQLDVDDYLSSAATLTPDIFLAAGDIVTGQKPSQKRAEKMGDRTAAWLRDAVTAKVAAAELGHKYSLFAPILPLSVEMQQWYLMELVEDFRHSVDGLYVHDAQSVVGLPDALRALPRIALTPAMSPKELLYQISLGVDLFVTSFTGSATDAGVALTFNFPGEASQGSVDSSRRAIGIDLWDTVHATDVSPLLNGCSCYACRNHHRAYVHHLLSAKEMLAWVLLQIHNHHVMERFFSAVRMSIGAGTFEAAREDFEKQYESELPVTTGSGPRVRGYQIKSAGGGERKKNVKAFNKLDDMAGAIAENEPPGPNVDAQELESHGLGKQQ</sequence>
<dbReference type="HAMAP" id="MF_03043">
    <property type="entry name" value="QTRT2"/>
    <property type="match status" value="1"/>
</dbReference>
<reference evidence="8 9" key="1">
    <citation type="submission" date="2015-01" db="EMBL/GenBank/DDBJ databases">
        <title>The Genome Sequence of Ochroconis gallopava CBS43764.</title>
        <authorList>
            <consortium name="The Broad Institute Genomics Platform"/>
            <person name="Cuomo C."/>
            <person name="de Hoog S."/>
            <person name="Gorbushina A."/>
            <person name="Stielow B."/>
            <person name="Teixiera M."/>
            <person name="Abouelleil A."/>
            <person name="Chapman S.B."/>
            <person name="Priest M."/>
            <person name="Young S.K."/>
            <person name="Wortman J."/>
            <person name="Nusbaum C."/>
            <person name="Birren B."/>
        </authorList>
    </citation>
    <scope>NUCLEOTIDE SEQUENCE [LARGE SCALE GENOMIC DNA]</scope>
    <source>
        <strain evidence="8 9">CBS 43764</strain>
    </source>
</reference>
<keyword evidence="3 5" id="KW-0479">Metal-binding</keyword>
<evidence type="ECO:0000259" key="7">
    <source>
        <dbReference type="Pfam" id="PF01702"/>
    </source>
</evidence>
<accession>A0A0D2AJR0</accession>
<dbReference type="NCBIfam" id="TIGR00449">
    <property type="entry name" value="tgt_general"/>
    <property type="match status" value="1"/>
</dbReference>
<dbReference type="InterPro" id="IPR002616">
    <property type="entry name" value="tRNA_ribo_trans-like"/>
</dbReference>
<dbReference type="Gene3D" id="3.20.20.105">
    <property type="entry name" value="Queuine tRNA-ribosyltransferase-like"/>
    <property type="match status" value="1"/>
</dbReference>
<keyword evidence="4 5" id="KW-0862">Zinc</keyword>
<dbReference type="PANTHER" id="PTHR46064">
    <property type="entry name" value="QUEUINE TRNA-RIBOSYLTRANSFERASE ACCESSORY SUBUNIT 2"/>
    <property type="match status" value="1"/>
</dbReference>
<dbReference type="GeneID" id="27309954"/>
<comment type="function">
    <text evidence="5">Non-catalytic subunit of the queuine tRNA-ribosyltransferase (TGT) that catalyzes the base-exchange of a guanine (G) residue with queuine (Q) at position 34 (anticodon wobble position) in tRNAs with GU(N) anticodons (tRNA-Asp, -Asn, -His and -Tyr), resulting in the hypermodified nucleoside queuosine (7-(((4,5-cis-dihydroxy-2-cyclopenten-1-yl)amino)methyl)-7-deazaguanosine).</text>
</comment>
<dbReference type="STRING" id="253628.A0A0D2AJR0"/>
<dbReference type="Pfam" id="PF01702">
    <property type="entry name" value="TGT"/>
    <property type="match status" value="1"/>
</dbReference>
<feature type="binding site" evidence="5">
    <location>
        <position position="340"/>
    </location>
    <ligand>
        <name>Zn(2+)</name>
        <dbReference type="ChEBI" id="CHEBI:29105"/>
    </ligand>
</feature>
<dbReference type="VEuPathDB" id="FungiDB:PV09_01981"/>
<feature type="binding site" evidence="5">
    <location>
        <position position="345"/>
    </location>
    <ligand>
        <name>Zn(2+)</name>
        <dbReference type="ChEBI" id="CHEBI:29105"/>
    </ligand>
</feature>
<dbReference type="GO" id="GO:0005737">
    <property type="term" value="C:cytoplasm"/>
    <property type="evidence" value="ECO:0007669"/>
    <property type="project" value="UniProtKB-SubCell"/>
</dbReference>
<dbReference type="PANTHER" id="PTHR46064:SF1">
    <property type="entry name" value="QUEUINE TRNA-RIBOSYLTRANSFERASE ACCESSORY SUBUNIT 2"/>
    <property type="match status" value="1"/>
</dbReference>
<feature type="region of interest" description="Disordered" evidence="6">
    <location>
        <begin position="408"/>
        <end position="428"/>
    </location>
</feature>
<feature type="binding site" evidence="5">
    <location>
        <position position="342"/>
    </location>
    <ligand>
        <name>Zn(2+)</name>
        <dbReference type="ChEBI" id="CHEBI:29105"/>
    </ligand>
</feature>
<comment type="cofactor">
    <cofactor evidence="5">
        <name>Zn(2+)</name>
        <dbReference type="ChEBI" id="CHEBI:29105"/>
    </cofactor>
    <text evidence="5">Binds 1 zinc ion per subunit.</text>
</comment>
<name>A0A0D2AJR0_9PEZI</name>
<evidence type="ECO:0000313" key="9">
    <source>
        <dbReference type="Proteomes" id="UP000053259"/>
    </source>
</evidence>
<keyword evidence="9" id="KW-1185">Reference proteome</keyword>
<dbReference type="HOGENOM" id="CLU_037350_1_0_1"/>
<evidence type="ECO:0000256" key="3">
    <source>
        <dbReference type="ARBA" id="ARBA00022723"/>
    </source>
</evidence>
<evidence type="ECO:0000256" key="5">
    <source>
        <dbReference type="HAMAP-Rule" id="MF_03043"/>
    </source>
</evidence>
<dbReference type="GO" id="GO:0008479">
    <property type="term" value="F:tRNA-guanosine(34) queuine transglycosylase activity"/>
    <property type="evidence" value="ECO:0007669"/>
    <property type="project" value="UniProtKB-UniRule"/>
</dbReference>
<dbReference type="GO" id="GO:0046872">
    <property type="term" value="F:metal ion binding"/>
    <property type="evidence" value="ECO:0007669"/>
    <property type="project" value="UniProtKB-KW"/>
</dbReference>
<organism evidence="8 9">
    <name type="scientific">Verruconis gallopava</name>
    <dbReference type="NCBI Taxonomy" id="253628"/>
    <lineage>
        <taxon>Eukaryota</taxon>
        <taxon>Fungi</taxon>
        <taxon>Dikarya</taxon>
        <taxon>Ascomycota</taxon>
        <taxon>Pezizomycotina</taxon>
        <taxon>Dothideomycetes</taxon>
        <taxon>Pleosporomycetidae</taxon>
        <taxon>Venturiales</taxon>
        <taxon>Sympoventuriaceae</taxon>
        <taxon>Verruconis</taxon>
    </lineage>
</organism>
<feature type="domain" description="tRNA-guanine(15) transglycosylase-like" evidence="7">
    <location>
        <begin position="29"/>
        <end position="404"/>
    </location>
</feature>
<evidence type="ECO:0000256" key="1">
    <source>
        <dbReference type="ARBA" id="ARBA00022490"/>
    </source>
</evidence>